<proteinExistence type="predicted"/>
<keyword evidence="1" id="KW-0812">Transmembrane</keyword>
<dbReference type="InterPro" id="IPR048147">
    <property type="entry name" value="CBO0543-like"/>
</dbReference>
<feature type="transmembrane region" description="Helical" evidence="1">
    <location>
        <begin position="98"/>
        <end position="116"/>
    </location>
</feature>
<reference evidence="2 3" key="1">
    <citation type="submission" date="2020-02" db="EMBL/GenBank/DDBJ databases">
        <authorList>
            <person name="Feng H."/>
        </authorList>
    </citation>
    <scope>NUCLEOTIDE SEQUENCE [LARGE SCALE GENOMIC DNA]</scope>
    <source>
        <strain evidence="2 3">Gsoil 114</strain>
    </source>
</reference>
<keyword evidence="3" id="KW-1185">Reference proteome</keyword>
<keyword evidence="1" id="KW-0472">Membrane</keyword>
<evidence type="ECO:0000256" key="1">
    <source>
        <dbReference type="SAM" id="Phobius"/>
    </source>
</evidence>
<dbReference type="RefSeq" id="WP_163174273.1">
    <property type="nucleotide sequence ID" value="NZ_JAAIWK010000030.1"/>
</dbReference>
<feature type="transmembrane region" description="Helical" evidence="1">
    <location>
        <begin position="68"/>
        <end position="86"/>
    </location>
</feature>
<reference evidence="2 3" key="2">
    <citation type="submission" date="2020-03" db="EMBL/GenBank/DDBJ databases">
        <title>Bacillus aquiflavi sp. nov., isolated from yellow water of strong flavor Chinese baijiu in Yibin region of China.</title>
        <authorList>
            <person name="Xie J."/>
        </authorList>
    </citation>
    <scope>NUCLEOTIDE SEQUENCE [LARGE SCALE GENOMIC DNA]</scope>
    <source>
        <strain evidence="2 3">Gsoil 114</strain>
    </source>
</reference>
<evidence type="ECO:0000313" key="3">
    <source>
        <dbReference type="Proteomes" id="UP000476934"/>
    </source>
</evidence>
<dbReference type="AlphaFoldDB" id="A0A6M0PB68"/>
<name>A0A6M0PB68_9BACI</name>
<gene>
    <name evidence="2" type="ORF">G4D61_15080</name>
</gene>
<comment type="caution">
    <text evidence="2">The sequence shown here is derived from an EMBL/GenBank/DDBJ whole genome shotgun (WGS) entry which is preliminary data.</text>
</comment>
<dbReference type="Proteomes" id="UP000476934">
    <property type="component" value="Unassembled WGS sequence"/>
</dbReference>
<keyword evidence="1" id="KW-1133">Transmembrane helix</keyword>
<feature type="transmembrane region" description="Helical" evidence="1">
    <location>
        <begin position="9"/>
        <end position="26"/>
    </location>
</feature>
<dbReference type="NCBIfam" id="NF041644">
    <property type="entry name" value="CBO0543_fam"/>
    <property type="match status" value="1"/>
</dbReference>
<dbReference type="EMBL" id="JAAIWK010000030">
    <property type="protein sequence ID" value="NEY21269.1"/>
    <property type="molecule type" value="Genomic_DNA"/>
</dbReference>
<sequence>MGGKKNEKRFLYGLLLLSVVMIYFVMKRPPKKDWLFAYIYNAITNIILDKWVTMNFISYPTRLLPKLFNIHILYDAFLYPIVTVIYNQLTSKDKPVAIIYKLLFFSVPLTIFELWAERKTGLIKWRKRWRWYHTFLSVSLKSLITRGLVSIFRKFKRERT</sequence>
<accession>A0A6M0PB68</accession>
<protein>
    <submittedName>
        <fullName evidence="2">Uncharacterized protein</fullName>
    </submittedName>
</protein>
<evidence type="ECO:0000313" key="2">
    <source>
        <dbReference type="EMBL" id="NEY21269.1"/>
    </source>
</evidence>
<feature type="transmembrane region" description="Helical" evidence="1">
    <location>
        <begin position="131"/>
        <end position="152"/>
    </location>
</feature>
<organism evidence="2 3">
    <name type="scientific">Heyndrickxia ginsengihumi</name>
    <dbReference type="NCBI Taxonomy" id="363870"/>
    <lineage>
        <taxon>Bacteria</taxon>
        <taxon>Bacillati</taxon>
        <taxon>Bacillota</taxon>
        <taxon>Bacilli</taxon>
        <taxon>Bacillales</taxon>
        <taxon>Bacillaceae</taxon>
        <taxon>Heyndrickxia</taxon>
    </lineage>
</organism>